<dbReference type="InterPro" id="IPR024079">
    <property type="entry name" value="MetalloPept_cat_dom_sf"/>
</dbReference>
<dbReference type="PANTHER" id="PTHR38478:SF1">
    <property type="entry name" value="ZINC DEPENDENT METALLOPROTEASE DOMAIN LIPOPROTEIN"/>
    <property type="match status" value="1"/>
</dbReference>
<feature type="chain" id="PRO_5019531459" evidence="1">
    <location>
        <begin position="22"/>
        <end position="801"/>
    </location>
</feature>
<dbReference type="InterPro" id="IPR032534">
    <property type="entry name" value="EcxA_zinc-bd"/>
</dbReference>
<keyword evidence="1" id="KW-0732">Signal</keyword>
<evidence type="ECO:0000313" key="4">
    <source>
        <dbReference type="EMBL" id="RUO62383.1"/>
    </source>
</evidence>
<reference evidence="4 5" key="1">
    <citation type="journal article" date="2011" name="Front. Microbiol.">
        <title>Genomic signatures of strain selection and enhancement in Bacillus atrophaeus var. globigii, a historical biowarfare simulant.</title>
        <authorList>
            <person name="Gibbons H.S."/>
            <person name="Broomall S.M."/>
            <person name="McNew L.A."/>
            <person name="Daligault H."/>
            <person name="Chapman C."/>
            <person name="Bruce D."/>
            <person name="Karavis M."/>
            <person name="Krepps M."/>
            <person name="McGregor P.A."/>
            <person name="Hong C."/>
            <person name="Park K.H."/>
            <person name="Akmal A."/>
            <person name="Feldman A."/>
            <person name="Lin J.S."/>
            <person name="Chang W.E."/>
            <person name="Higgs B.W."/>
            <person name="Demirev P."/>
            <person name="Lindquist J."/>
            <person name="Liem A."/>
            <person name="Fochler E."/>
            <person name="Read T.D."/>
            <person name="Tapia R."/>
            <person name="Johnson S."/>
            <person name="Bishop-Lilly K.A."/>
            <person name="Detter C."/>
            <person name="Han C."/>
            <person name="Sozhamannan S."/>
            <person name="Rosenzweig C.N."/>
            <person name="Skowronski E.W."/>
        </authorList>
    </citation>
    <scope>NUCLEOTIDE SEQUENCE [LARGE SCALE GENOMIC DNA]</scope>
    <source>
        <strain evidence="4 5">TPS4-2</strain>
    </source>
</reference>
<accession>A0A432YN64</accession>
<dbReference type="Proteomes" id="UP000288361">
    <property type="component" value="Unassembled WGS sequence"/>
</dbReference>
<evidence type="ECO:0000259" key="3">
    <source>
        <dbReference type="Pfam" id="PF17148"/>
    </source>
</evidence>
<dbReference type="Pfam" id="PF17148">
    <property type="entry name" value="DUF5117"/>
    <property type="match status" value="1"/>
</dbReference>
<evidence type="ECO:0000313" key="5">
    <source>
        <dbReference type="Proteomes" id="UP000288361"/>
    </source>
</evidence>
<dbReference type="PANTHER" id="PTHR38478">
    <property type="entry name" value="PEPTIDASE M1A AND M12B"/>
    <property type="match status" value="1"/>
</dbReference>
<gene>
    <name evidence="4" type="ORF">CWI73_10725</name>
</gene>
<dbReference type="InterPro" id="IPR033413">
    <property type="entry name" value="DUF5117"/>
</dbReference>
<feature type="signal peptide" evidence="1">
    <location>
        <begin position="1"/>
        <end position="21"/>
    </location>
</feature>
<dbReference type="Gene3D" id="3.40.390.10">
    <property type="entry name" value="Collagenase (Catalytic Domain)"/>
    <property type="match status" value="1"/>
</dbReference>
<evidence type="ECO:0000259" key="2">
    <source>
        <dbReference type="Pfam" id="PF16313"/>
    </source>
</evidence>
<comment type="caution">
    <text evidence="4">The sequence shown here is derived from an EMBL/GenBank/DDBJ whole genome shotgun (WGS) entry which is preliminary data.</text>
</comment>
<dbReference type="GO" id="GO:0008237">
    <property type="term" value="F:metallopeptidase activity"/>
    <property type="evidence" value="ECO:0007669"/>
    <property type="project" value="InterPro"/>
</dbReference>
<sequence length="801" mass="89279">MRHILLICLLVLSSFTSFSQAAEQKPPATIDAFTESFSKQDGFFTFYHDQENGNYYLQVPKNGPQFIFQTSLPWGLGSNDIGLDRGQLGETRLSSFHIEGSKALLMQHNTNYRAQTENIAERQSVNEAFADAVLYGFNIVASSDSHVLIDYTPYLLSDVHGVTQRLAGTEQGQFKVDTQRSVVYPERSKAFPENTELEAKVTFVGEGKGRWVRETAANADALTLHLHHSFIQLPDAGYLPRKFHTNSGFWSHSFKDYAAPLGESMTVQYIPRHRLQKKDPIASESEARQPIIYYLDPGAPEPVRSALLEGAKWWQAGFEAIGYDNAFQVKMLPADADPMDVRYNVIQWVHRATRGWSYGSSVIDPRTGEIIKGHVTLGSLRVRQDMKIATALLTPFVDDKQELKTAVQEMALARIRQLSAHEIGHTLGIAHNFAASTSDRASVMDYPHPLVNLTTNGTLTLTDAYDFGLGVWDKQVIAYGYSDFGGMPSATDQLARILDKNDALGLSFISDRDARPAGGAHPTAHLWDNGSNPVTELERLLTVREQVLNNFSKAFLNDNEPLSRLQEYFVPVYLLHRYQAEAAVKWLGGVNYEYYLASDNTDGYKAIGGSRQQSALSQLLRTISAETLQIPTHVQQWLVPLAYGENGSRERFDGKTGLIPDPVSMAASAANHSLQLMLNPQRLNRLAQQHNADANVPSPAQLSSQIFKRVFNDWNENNASPLNQRLVATAVNALIKAVQRAELAPESRLLMMPEIQRMKNTLASSNNNFAKQLAADIERFIENGEWPKNYEPEALPPGSPI</sequence>
<dbReference type="SUPFAM" id="SSF55486">
    <property type="entry name" value="Metalloproteases ('zincins'), catalytic domain"/>
    <property type="match status" value="1"/>
</dbReference>
<proteinExistence type="predicted"/>
<dbReference type="Pfam" id="PF16313">
    <property type="entry name" value="DUF4953"/>
    <property type="match status" value="1"/>
</dbReference>
<protein>
    <submittedName>
        <fullName evidence="4">Peptidase</fullName>
    </submittedName>
</protein>
<evidence type="ECO:0000256" key="1">
    <source>
        <dbReference type="SAM" id="SignalP"/>
    </source>
</evidence>
<dbReference type="InterPro" id="IPR034032">
    <property type="entry name" value="Zn_MMP-like_bac"/>
</dbReference>
<name>A0A432YN64_9GAMM</name>
<feature type="domain" description="DUF5117" evidence="3">
    <location>
        <begin position="86"/>
        <end position="278"/>
    </location>
</feature>
<organism evidence="4 5">
    <name type="scientific">Idiomarina piscisalsi</name>
    <dbReference type="NCBI Taxonomy" id="1096243"/>
    <lineage>
        <taxon>Bacteria</taxon>
        <taxon>Pseudomonadati</taxon>
        <taxon>Pseudomonadota</taxon>
        <taxon>Gammaproteobacteria</taxon>
        <taxon>Alteromonadales</taxon>
        <taxon>Idiomarinaceae</taxon>
        <taxon>Idiomarina</taxon>
    </lineage>
</organism>
<dbReference type="CDD" id="cd04276">
    <property type="entry name" value="ZnMc_MMP_like_2"/>
    <property type="match status" value="1"/>
</dbReference>
<dbReference type="AlphaFoldDB" id="A0A432YN64"/>
<feature type="domain" description="EcxA zinc-binding" evidence="2">
    <location>
        <begin position="408"/>
        <end position="716"/>
    </location>
</feature>
<dbReference type="EMBL" id="PIQA01000012">
    <property type="protein sequence ID" value="RUO62383.1"/>
    <property type="molecule type" value="Genomic_DNA"/>
</dbReference>
<dbReference type="RefSeq" id="WP_126752771.1">
    <property type="nucleotide sequence ID" value="NZ_JBHUMT010000016.1"/>
</dbReference>